<name>A0ABU7TVI0_9HYPH</name>
<dbReference type="Gene3D" id="3.10.180.10">
    <property type="entry name" value="2,3-Dihydroxybiphenyl 1,2-Dioxygenase, domain 1"/>
    <property type="match status" value="1"/>
</dbReference>
<dbReference type="InterPro" id="IPR004360">
    <property type="entry name" value="Glyas_Fos-R_dOase_dom"/>
</dbReference>
<feature type="domain" description="VOC" evidence="1">
    <location>
        <begin position="4"/>
        <end position="116"/>
    </location>
</feature>
<dbReference type="PROSITE" id="PS51819">
    <property type="entry name" value="VOC"/>
    <property type="match status" value="1"/>
</dbReference>
<dbReference type="RefSeq" id="WP_331303840.1">
    <property type="nucleotide sequence ID" value="NZ_MLCA01000014.1"/>
</dbReference>
<dbReference type="Pfam" id="PF00903">
    <property type="entry name" value="Glyoxalase"/>
    <property type="match status" value="1"/>
</dbReference>
<organism evidence="2 3">
    <name type="scientific">Methylobacterium oryzae</name>
    <dbReference type="NCBI Taxonomy" id="334852"/>
    <lineage>
        <taxon>Bacteria</taxon>
        <taxon>Pseudomonadati</taxon>
        <taxon>Pseudomonadota</taxon>
        <taxon>Alphaproteobacteria</taxon>
        <taxon>Hyphomicrobiales</taxon>
        <taxon>Methylobacteriaceae</taxon>
        <taxon>Methylobacterium</taxon>
    </lineage>
</organism>
<comment type="caution">
    <text evidence="2">The sequence shown here is derived from an EMBL/GenBank/DDBJ whole genome shotgun (WGS) entry which is preliminary data.</text>
</comment>
<gene>
    <name evidence="2" type="ORF">MOTC310_25925</name>
</gene>
<proteinExistence type="predicted"/>
<accession>A0ABU7TVI0</accession>
<keyword evidence="3" id="KW-1185">Reference proteome</keyword>
<evidence type="ECO:0000313" key="2">
    <source>
        <dbReference type="EMBL" id="MEE7493680.1"/>
    </source>
</evidence>
<dbReference type="EMBL" id="MLCA01000014">
    <property type="protein sequence ID" value="MEE7493680.1"/>
    <property type="molecule type" value="Genomic_DNA"/>
</dbReference>
<dbReference type="InterPro" id="IPR037523">
    <property type="entry name" value="VOC_core"/>
</dbReference>
<dbReference type="InterPro" id="IPR029068">
    <property type="entry name" value="Glyas_Bleomycin-R_OHBP_Dase"/>
</dbReference>
<reference evidence="2 3" key="1">
    <citation type="journal article" date="2012" name="Genet. Mol. Biol.">
        <title>Analysis of 16S rRNA and mxaF genes revealing insights into Methylobacterium niche-specific plant association.</title>
        <authorList>
            <person name="Dourado M.N."/>
            <person name="Andreote F.D."/>
            <person name="Dini-Andreote F."/>
            <person name="Conti R."/>
            <person name="Araujo J.M."/>
            <person name="Araujo W.L."/>
        </authorList>
    </citation>
    <scope>NUCLEOTIDE SEQUENCE [LARGE SCALE GENOMIC DNA]</scope>
    <source>
        <strain evidence="2 3">TC3-10</strain>
    </source>
</reference>
<evidence type="ECO:0000259" key="1">
    <source>
        <dbReference type="PROSITE" id="PS51819"/>
    </source>
</evidence>
<sequence>MAVRRTVTNIRATQVEAARSFYADVLGLEVVMDHGWILTFAAPGMSATPQISVASAGGSGTPVPDISVAVDDVAEVLARVRRAGLPVLYGPAREPWGVERFYVRDPFDRLVNIVAHLA</sequence>
<protein>
    <submittedName>
        <fullName evidence="2">Glyoxalase</fullName>
    </submittedName>
</protein>
<dbReference type="SUPFAM" id="SSF54593">
    <property type="entry name" value="Glyoxalase/Bleomycin resistance protein/Dihydroxybiphenyl dioxygenase"/>
    <property type="match status" value="1"/>
</dbReference>
<dbReference type="Proteomes" id="UP001355206">
    <property type="component" value="Unassembled WGS sequence"/>
</dbReference>
<evidence type="ECO:0000313" key="3">
    <source>
        <dbReference type="Proteomes" id="UP001355206"/>
    </source>
</evidence>